<dbReference type="GO" id="GO:0003677">
    <property type="term" value="F:DNA binding"/>
    <property type="evidence" value="ECO:0007669"/>
    <property type="project" value="UniProtKB-KW"/>
</dbReference>
<dbReference type="SUPFAM" id="SSF54171">
    <property type="entry name" value="DNA-binding domain"/>
    <property type="match status" value="2"/>
</dbReference>
<evidence type="ECO:0000256" key="15">
    <source>
        <dbReference type="SAM" id="MobiDB-lite"/>
    </source>
</evidence>
<dbReference type="GO" id="GO:0003700">
    <property type="term" value="F:DNA-binding transcription factor activity"/>
    <property type="evidence" value="ECO:0007669"/>
    <property type="project" value="InterPro"/>
</dbReference>
<organism evidence="18 19">
    <name type="scientific">Zingiber officinale</name>
    <name type="common">Ginger</name>
    <name type="synonym">Amomum zingiber</name>
    <dbReference type="NCBI Taxonomy" id="94328"/>
    <lineage>
        <taxon>Eukaryota</taxon>
        <taxon>Viridiplantae</taxon>
        <taxon>Streptophyta</taxon>
        <taxon>Embryophyta</taxon>
        <taxon>Tracheophyta</taxon>
        <taxon>Spermatophyta</taxon>
        <taxon>Magnoliopsida</taxon>
        <taxon>Liliopsida</taxon>
        <taxon>Zingiberales</taxon>
        <taxon>Zingiberaceae</taxon>
        <taxon>Zingiber</taxon>
    </lineage>
</organism>
<evidence type="ECO:0000256" key="13">
    <source>
        <dbReference type="ARBA" id="ARBA00023163"/>
    </source>
</evidence>
<dbReference type="Gene3D" id="3.30.730.10">
    <property type="entry name" value="AP2/ERF domain"/>
    <property type="match status" value="2"/>
</dbReference>
<dbReference type="InterPro" id="IPR016177">
    <property type="entry name" value="DNA-bd_dom_sf"/>
</dbReference>
<dbReference type="CDD" id="cd00018">
    <property type="entry name" value="AP2"/>
    <property type="match status" value="2"/>
</dbReference>
<keyword evidence="14" id="KW-0539">Nucleus</keyword>
<evidence type="ECO:0000313" key="18">
    <source>
        <dbReference type="EMBL" id="KAG6512490.1"/>
    </source>
</evidence>
<evidence type="ECO:0000256" key="16">
    <source>
        <dbReference type="SAM" id="Phobius"/>
    </source>
</evidence>
<evidence type="ECO:0000256" key="2">
    <source>
        <dbReference type="ARBA" id="ARBA00004508"/>
    </source>
</evidence>
<dbReference type="InterPro" id="IPR001471">
    <property type="entry name" value="AP2/ERF_dom"/>
</dbReference>
<name>A0A8J5H9I0_ZINOF</name>
<feature type="transmembrane region" description="Helical" evidence="16">
    <location>
        <begin position="213"/>
        <end position="239"/>
    </location>
</feature>
<dbReference type="EMBL" id="JACMSC010000008">
    <property type="protein sequence ID" value="KAG6512490.1"/>
    <property type="molecule type" value="Genomic_DNA"/>
</dbReference>
<dbReference type="GO" id="GO:0031969">
    <property type="term" value="C:chloroplast membrane"/>
    <property type="evidence" value="ECO:0007669"/>
    <property type="project" value="UniProtKB-SubCell"/>
</dbReference>
<feature type="transmembrane region" description="Helical" evidence="16">
    <location>
        <begin position="154"/>
        <end position="174"/>
    </location>
</feature>
<evidence type="ECO:0000256" key="11">
    <source>
        <dbReference type="ARBA" id="ARBA00023125"/>
    </source>
</evidence>
<evidence type="ECO:0000256" key="7">
    <source>
        <dbReference type="ARBA" id="ARBA00022737"/>
    </source>
</evidence>
<keyword evidence="12 16" id="KW-0472">Membrane</keyword>
<dbReference type="GO" id="GO:0005634">
    <property type="term" value="C:nucleus"/>
    <property type="evidence" value="ECO:0007669"/>
    <property type="project" value="UniProtKB-SubCell"/>
</dbReference>
<keyword evidence="5" id="KW-0934">Plastid</keyword>
<keyword evidence="6 16" id="KW-0812">Transmembrane</keyword>
<dbReference type="Pfam" id="PF00847">
    <property type="entry name" value="AP2"/>
    <property type="match status" value="1"/>
</dbReference>
<keyword evidence="9 16" id="KW-1133">Transmembrane helix</keyword>
<evidence type="ECO:0000256" key="4">
    <source>
        <dbReference type="ARBA" id="ARBA00022528"/>
    </source>
</evidence>
<dbReference type="AlphaFoldDB" id="A0A8J5H9I0"/>
<dbReference type="PRINTS" id="PR00367">
    <property type="entry name" value="ETHRSPELEMNT"/>
</dbReference>
<proteinExistence type="inferred from homology"/>
<evidence type="ECO:0000256" key="9">
    <source>
        <dbReference type="ARBA" id="ARBA00022989"/>
    </source>
</evidence>
<comment type="caution">
    <text evidence="18">The sequence shown here is derived from an EMBL/GenBank/DDBJ whole genome shotgun (WGS) entry which is preliminary data.</text>
</comment>
<reference evidence="18 19" key="1">
    <citation type="submission" date="2020-08" db="EMBL/GenBank/DDBJ databases">
        <title>Plant Genome Project.</title>
        <authorList>
            <person name="Zhang R.-G."/>
        </authorList>
    </citation>
    <scope>NUCLEOTIDE SEQUENCE [LARGE SCALE GENOMIC DNA]</scope>
    <source>
        <tissue evidence="18">Rhizome</tissue>
    </source>
</reference>
<gene>
    <name evidence="18" type="ORF">ZIOFF_030611</name>
</gene>
<protein>
    <recommendedName>
        <fullName evidence="17">AP2/ERF domain-containing protein</fullName>
    </recommendedName>
</protein>
<evidence type="ECO:0000256" key="8">
    <source>
        <dbReference type="ARBA" id="ARBA00022946"/>
    </source>
</evidence>
<dbReference type="PANTHER" id="PTHR31620:SF15">
    <property type="entry name" value="PROTEIN RETICULATA-RELATED 2, CHLOROPLASTIC-RELATED"/>
    <property type="match status" value="1"/>
</dbReference>
<dbReference type="PANTHER" id="PTHR31620">
    <property type="entry name" value="PROTEIN RETICULATA-RELATED 2, CHLOROPLASTIC-RELATED"/>
    <property type="match status" value="1"/>
</dbReference>
<keyword evidence="13" id="KW-0804">Transcription</keyword>
<evidence type="ECO:0000256" key="6">
    <source>
        <dbReference type="ARBA" id="ARBA00022692"/>
    </source>
</evidence>
<feature type="region of interest" description="Disordered" evidence="15">
    <location>
        <begin position="59"/>
        <end position="98"/>
    </location>
</feature>
<evidence type="ECO:0000256" key="5">
    <source>
        <dbReference type="ARBA" id="ARBA00022640"/>
    </source>
</evidence>
<dbReference type="Pfam" id="PF11891">
    <property type="entry name" value="RETICULATA-like"/>
    <property type="match status" value="1"/>
</dbReference>
<comment type="subcellular location">
    <subcellularLocation>
        <location evidence="1">Nucleus</location>
    </subcellularLocation>
    <subcellularLocation>
        <location evidence="2">Plastid</location>
        <location evidence="2">Chloroplast membrane</location>
        <topology evidence="2">Multi-pass membrane protein</topology>
    </subcellularLocation>
</comment>
<evidence type="ECO:0000256" key="1">
    <source>
        <dbReference type="ARBA" id="ARBA00004123"/>
    </source>
</evidence>
<keyword evidence="4" id="KW-0150">Chloroplast</keyword>
<accession>A0A8J5H9I0</accession>
<dbReference type="InterPro" id="IPR021825">
    <property type="entry name" value="RETICULATA-related"/>
</dbReference>
<feature type="compositionally biased region" description="Basic residues" evidence="15">
    <location>
        <begin position="362"/>
        <end position="380"/>
    </location>
</feature>
<feature type="compositionally biased region" description="Gly residues" evidence="15">
    <location>
        <begin position="67"/>
        <end position="87"/>
    </location>
</feature>
<evidence type="ECO:0000259" key="17">
    <source>
        <dbReference type="PROSITE" id="PS51032"/>
    </source>
</evidence>
<feature type="domain" description="AP2/ERF" evidence="17">
    <location>
        <begin position="491"/>
        <end position="549"/>
    </location>
</feature>
<keyword evidence="7" id="KW-0677">Repeat</keyword>
<feature type="domain" description="AP2/ERF" evidence="17">
    <location>
        <begin position="392"/>
        <end position="455"/>
    </location>
</feature>
<evidence type="ECO:0000256" key="12">
    <source>
        <dbReference type="ARBA" id="ARBA00023136"/>
    </source>
</evidence>
<keyword evidence="19" id="KW-1185">Reference proteome</keyword>
<evidence type="ECO:0000256" key="10">
    <source>
        <dbReference type="ARBA" id="ARBA00023015"/>
    </source>
</evidence>
<keyword evidence="8" id="KW-0809">Transit peptide</keyword>
<keyword evidence="11" id="KW-0238">DNA-binding</keyword>
<evidence type="ECO:0000256" key="3">
    <source>
        <dbReference type="ARBA" id="ARBA00010793"/>
    </source>
</evidence>
<keyword evidence="10" id="KW-0805">Transcription regulation</keyword>
<dbReference type="Proteomes" id="UP000734854">
    <property type="component" value="Unassembled WGS sequence"/>
</dbReference>
<dbReference type="PROSITE" id="PS51032">
    <property type="entry name" value="AP2_ERF"/>
    <property type="match status" value="2"/>
</dbReference>
<dbReference type="SMART" id="SM00380">
    <property type="entry name" value="AP2"/>
    <property type="match status" value="2"/>
</dbReference>
<dbReference type="FunFam" id="3.30.730.10:FF:000002">
    <property type="entry name" value="AP2-like ethylene-responsive transcription factor"/>
    <property type="match status" value="1"/>
</dbReference>
<evidence type="ECO:0000256" key="14">
    <source>
        <dbReference type="ARBA" id="ARBA00023242"/>
    </source>
</evidence>
<feature type="region of interest" description="Disordered" evidence="15">
    <location>
        <begin position="350"/>
        <end position="393"/>
    </location>
</feature>
<evidence type="ECO:0000313" key="19">
    <source>
        <dbReference type="Proteomes" id="UP000734854"/>
    </source>
</evidence>
<comment type="similarity">
    <text evidence="3">Belongs to the RETICULATA family.</text>
</comment>
<sequence length="650" mass="71150">MAAQLRWSALNQRVDDHSGVHRLPSLPSLPRRICATTYLSPSLCSLRFTSSSPNLPRALSSSDLPFSGGGSGGTTGGGGGGGSGPEGTPGDHYDEQRSGSSSLLGLFLEGWRARVSVDPQFPFKVLMEELVGVSACVLGDMSSRPNFGLNELDFVFSTLVVGSILNFVLMYLLAPASASPAASSSLPGVFASCPTGHMFEPGSYSLLSRLGTLVYKGATFAAVGFAAGLVGTAISNGLIALRKRMDPNFEVPNKPPPTLLNAGTWALHMGLSSNFRYQTLNGLESVVEKVLPPVGFKTSVLVLRCLNNVFGGMSFVLLARLTGSQKVEAEKQEDKQRLIDNGVPAVSEVEDADLQRSESMTKVRKPRLSKKASHSEKKKKNLDNGNGKRSSSFRGVTRHRWTGRYEAHLWDKLFWNPLQKKKGRQGAYDDEEAAARTYDLAALKYWGPETALNFPFDTYRKDYEEMQSMSKEEYLASLRRRSNGFSRGVSKYRGVARHHHNGRWEARIGRVFGNKYLYLGTFSTQEEAAQAYDLAAIEYRGPNAVTNFDISNYMNCQKVPATSTSTPEAPPPEVNQDYYNSEELQAEGQSVVEEENLMPWSPFMDQFFDGSFFSGSGFEDNLEVLFEKEGNAAAKDCIFDESAMVVGEVG</sequence>
<dbReference type="InterPro" id="IPR036955">
    <property type="entry name" value="AP2/ERF_dom_sf"/>
</dbReference>